<feature type="domain" description="Tify" evidence="3">
    <location>
        <begin position="27"/>
        <end position="51"/>
    </location>
</feature>
<dbReference type="Proteomes" id="UP001420932">
    <property type="component" value="Unassembled WGS sequence"/>
</dbReference>
<evidence type="ECO:0000313" key="4">
    <source>
        <dbReference type="EMBL" id="KAK9098601.1"/>
    </source>
</evidence>
<comment type="subcellular location">
    <subcellularLocation>
        <location evidence="1">Nucleus</location>
    </subcellularLocation>
</comment>
<gene>
    <name evidence="4" type="ORF">Syun_025646</name>
</gene>
<sequence>MLKPIGSLKNMFRTICAILISLIHSNLSIMCMCHGISFTPAEFVKHARATNSDEVMRKARNSLRREVDRSNCMSITEEEKERKQARQRQLYWEKKEANGYSRNMEPNKQGENVFKKYGELVGISDAIQHVQSTQAIQVQDSA</sequence>
<proteinExistence type="predicted"/>
<organism evidence="4 5">
    <name type="scientific">Stephania yunnanensis</name>
    <dbReference type="NCBI Taxonomy" id="152371"/>
    <lineage>
        <taxon>Eukaryota</taxon>
        <taxon>Viridiplantae</taxon>
        <taxon>Streptophyta</taxon>
        <taxon>Embryophyta</taxon>
        <taxon>Tracheophyta</taxon>
        <taxon>Spermatophyta</taxon>
        <taxon>Magnoliopsida</taxon>
        <taxon>Ranunculales</taxon>
        <taxon>Menispermaceae</taxon>
        <taxon>Menispermoideae</taxon>
        <taxon>Cissampelideae</taxon>
        <taxon>Stephania</taxon>
    </lineage>
</organism>
<evidence type="ECO:0000313" key="5">
    <source>
        <dbReference type="Proteomes" id="UP001420932"/>
    </source>
</evidence>
<keyword evidence="2" id="KW-0539">Nucleus</keyword>
<accession>A0AAP0ES22</accession>
<dbReference type="EMBL" id="JBBNAF010000011">
    <property type="protein sequence ID" value="KAK9098601.1"/>
    <property type="molecule type" value="Genomic_DNA"/>
</dbReference>
<evidence type="ECO:0000256" key="2">
    <source>
        <dbReference type="ARBA" id="ARBA00023242"/>
    </source>
</evidence>
<dbReference type="Pfam" id="PF16135">
    <property type="entry name" value="TDBD"/>
    <property type="match status" value="1"/>
</dbReference>
<dbReference type="AlphaFoldDB" id="A0AAP0ES22"/>
<evidence type="ECO:0000259" key="3">
    <source>
        <dbReference type="Pfam" id="PF16135"/>
    </source>
</evidence>
<reference evidence="4 5" key="1">
    <citation type="submission" date="2024-01" db="EMBL/GenBank/DDBJ databases">
        <title>Genome assemblies of Stephania.</title>
        <authorList>
            <person name="Yang L."/>
        </authorList>
    </citation>
    <scope>NUCLEOTIDE SEQUENCE [LARGE SCALE GENOMIC DNA]</scope>
    <source>
        <strain evidence="4">YNDBR</strain>
        <tissue evidence="4">Leaf</tissue>
    </source>
</reference>
<dbReference type="GO" id="GO:0005634">
    <property type="term" value="C:nucleus"/>
    <property type="evidence" value="ECO:0007669"/>
    <property type="project" value="UniProtKB-SubCell"/>
</dbReference>
<protein>
    <recommendedName>
        <fullName evidence="3">Tify domain-containing protein</fullName>
    </recommendedName>
</protein>
<comment type="caution">
    <text evidence="4">The sequence shown here is derived from an EMBL/GenBank/DDBJ whole genome shotgun (WGS) entry which is preliminary data.</text>
</comment>
<name>A0AAP0ES22_9MAGN</name>
<dbReference type="InterPro" id="IPR032308">
    <property type="entry name" value="TDBD"/>
</dbReference>
<evidence type="ECO:0000256" key="1">
    <source>
        <dbReference type="ARBA" id="ARBA00004123"/>
    </source>
</evidence>
<keyword evidence="5" id="KW-1185">Reference proteome</keyword>